<sequence length="485" mass="55732">MLPNATGLFTVGLRDDDFEPAYNDVPDRRDGGRINPYHDRINAQKSCRRMEKTRPELVELARSDTGTRVSWQYGQWRQWAEWKARNEYGDDEGWDALDGNDALRRLLGTGEDRKASQGHGIPTALMYLGDDDAPVVADLETTWYDARRNKPNRSAEWRLYYAACEPIRMARPGDLMCFGMLRDNRLLIVITQHDSTAEAQAKWLFGIDDEQEGAFRFHDNTERELDAFGAQIFEALGINVEVRDDTHLPEMIGRWGYRFPSNEEFASFSQSSLTDVDPAHDDPDDVVIEYYDRSYLLFKLYERAVIQHDYDAAPFVSDGIIDVDSFTSFYTSVRNRRMSRAGKVLEIHIAHILDARGIEYEAQARTENGKKPDFLFPSQAAYEDPTFPETQLRMLASKTSIKDRFRQVADEANRIRDKHLFTLTPGDVTHPKLAQLDELHIHLVMPKVVKESYDDLIQGETMTFSRFIEEVQGLQAGRPQSLTLL</sequence>
<proteinExistence type="predicted"/>
<dbReference type="Proteomes" id="UP000467387">
    <property type="component" value="Unassembled WGS sequence"/>
</dbReference>
<comment type="caution">
    <text evidence="3">The sequence shown here is derived from an EMBL/GenBank/DDBJ whole genome shotgun (WGS) entry which is preliminary data.</text>
</comment>
<keyword evidence="3" id="KW-0255">Endonuclease</keyword>
<keyword evidence="3" id="KW-0378">Hydrolase</keyword>
<evidence type="ECO:0000313" key="4">
    <source>
        <dbReference type="Proteomes" id="UP000432196"/>
    </source>
</evidence>
<evidence type="ECO:0000313" key="5">
    <source>
        <dbReference type="Proteomes" id="UP000467387"/>
    </source>
</evidence>
<organism evidence="3 4">
    <name type="scientific">Bifidobacterium longum</name>
    <dbReference type="NCBI Taxonomy" id="216816"/>
    <lineage>
        <taxon>Bacteria</taxon>
        <taxon>Bacillati</taxon>
        <taxon>Actinomycetota</taxon>
        <taxon>Actinomycetes</taxon>
        <taxon>Bifidobacteriales</taxon>
        <taxon>Bifidobacteriaceae</taxon>
        <taxon>Bifidobacterium</taxon>
    </lineage>
</organism>
<evidence type="ECO:0000259" key="1">
    <source>
        <dbReference type="Pfam" id="PF09019"/>
    </source>
</evidence>
<dbReference type="EMBL" id="WDWL01000006">
    <property type="protein sequence ID" value="KAB7072924.1"/>
    <property type="molecule type" value="Genomic_DNA"/>
</dbReference>
<dbReference type="Gene3D" id="3.40.91.80">
    <property type="match status" value="1"/>
</dbReference>
<keyword evidence="3" id="KW-0540">Nuclease</keyword>
<evidence type="ECO:0000313" key="3">
    <source>
        <dbReference type="EMBL" id="KAB7072924.1"/>
    </source>
</evidence>
<dbReference type="GO" id="GO:0009036">
    <property type="term" value="F:type II site-specific deoxyribonuclease activity"/>
    <property type="evidence" value="ECO:0007669"/>
    <property type="project" value="InterPro"/>
</dbReference>
<gene>
    <name evidence="3" type="ORF">GBI83_06020</name>
    <name evidence="2" type="ORF">GBI87_01195</name>
</gene>
<dbReference type="InterPro" id="IPR015109">
    <property type="entry name" value="Restrct_endonuc_II_EcoRII_C"/>
</dbReference>
<dbReference type="InterPro" id="IPR038365">
    <property type="entry name" value="EcoRII_C_sf"/>
</dbReference>
<dbReference type="SUPFAM" id="SSF52980">
    <property type="entry name" value="Restriction endonuclease-like"/>
    <property type="match status" value="1"/>
</dbReference>
<dbReference type="GO" id="GO:0003677">
    <property type="term" value="F:DNA binding"/>
    <property type="evidence" value="ECO:0007669"/>
    <property type="project" value="InterPro"/>
</dbReference>
<dbReference type="InterPro" id="IPR011335">
    <property type="entry name" value="Restrct_endonuc-II-like"/>
</dbReference>
<dbReference type="AlphaFoldDB" id="A0A6G0H027"/>
<reference evidence="4 5" key="1">
    <citation type="journal article" date="2019" name="Nat. Med.">
        <title>A library of human gut bacterial isolates paired with longitudinal multiomics data enables mechanistic microbiome research.</title>
        <authorList>
            <person name="Poyet M."/>
            <person name="Groussin M."/>
            <person name="Gibbons S.M."/>
            <person name="Avila-Pacheco J."/>
            <person name="Jiang X."/>
            <person name="Kearney S.M."/>
            <person name="Perrotta A.R."/>
            <person name="Berdy B."/>
            <person name="Zhao S."/>
            <person name="Lieberman T.D."/>
            <person name="Swanson P.K."/>
            <person name="Smith M."/>
            <person name="Roesemann S."/>
            <person name="Alexander J.E."/>
            <person name="Rich S.A."/>
            <person name="Livny J."/>
            <person name="Vlamakis H."/>
            <person name="Clish C."/>
            <person name="Bullock K."/>
            <person name="Deik A."/>
            <person name="Scott J."/>
            <person name="Pierce K.A."/>
            <person name="Xavier R.J."/>
            <person name="Alm E.J."/>
        </authorList>
    </citation>
    <scope>NUCLEOTIDE SEQUENCE [LARGE SCALE GENOMIC DNA]</scope>
    <source>
        <strain evidence="3 4">BIOML-A201</strain>
        <strain evidence="2 5">BIOML-A210</strain>
    </source>
</reference>
<protein>
    <submittedName>
        <fullName evidence="3">Restriction endonuclease</fullName>
    </submittedName>
</protein>
<dbReference type="Pfam" id="PF09019">
    <property type="entry name" value="EcoRII-C"/>
    <property type="match status" value="1"/>
</dbReference>
<dbReference type="GO" id="GO:0009307">
    <property type="term" value="P:DNA restriction-modification system"/>
    <property type="evidence" value="ECO:0007669"/>
    <property type="project" value="InterPro"/>
</dbReference>
<accession>A0A6G0H027</accession>
<dbReference type="EMBL" id="WDWU01000002">
    <property type="protein sequence ID" value="KAB7057714.1"/>
    <property type="molecule type" value="Genomic_DNA"/>
</dbReference>
<feature type="domain" description="Restriction endonuclease type II EcoRII C-terminal" evidence="1">
    <location>
        <begin position="298"/>
        <end position="468"/>
    </location>
</feature>
<name>A0A6G0H027_BIFLN</name>
<evidence type="ECO:0000313" key="2">
    <source>
        <dbReference type="EMBL" id="KAB7057714.1"/>
    </source>
</evidence>
<dbReference type="Proteomes" id="UP000432196">
    <property type="component" value="Unassembled WGS sequence"/>
</dbReference>